<dbReference type="EMBL" id="FZNW01000012">
    <property type="protein sequence ID" value="SNR62980.1"/>
    <property type="molecule type" value="Genomic_DNA"/>
</dbReference>
<evidence type="ECO:0000256" key="8">
    <source>
        <dbReference type="SAM" id="Phobius"/>
    </source>
</evidence>
<keyword evidence="5" id="KW-0460">Magnesium</keyword>
<dbReference type="InterPro" id="IPR000086">
    <property type="entry name" value="NUDIX_hydrolase_dom"/>
</dbReference>
<evidence type="ECO:0000256" key="7">
    <source>
        <dbReference type="SAM" id="MobiDB-lite"/>
    </source>
</evidence>
<gene>
    <name evidence="10" type="ORF">SAMN06265360_112130</name>
</gene>
<proteinExistence type="predicted"/>
<protein>
    <submittedName>
        <fullName evidence="10">ADP-ribose pyrophosphatase YjhB, NUDIX family</fullName>
    </submittedName>
</protein>
<feature type="transmembrane region" description="Helical" evidence="8">
    <location>
        <begin position="194"/>
        <end position="216"/>
    </location>
</feature>
<dbReference type="SUPFAM" id="SSF55811">
    <property type="entry name" value="Nudix"/>
    <property type="match status" value="1"/>
</dbReference>
<dbReference type="CDD" id="cd03426">
    <property type="entry name" value="NUDIX_CoAse_Nudt7"/>
    <property type="match status" value="1"/>
</dbReference>
<sequence>MTEASRTNSAGGQHGSLVDPREVPSWLRGLVEIAGDLDAGLFTRFTPPRDSSTRSAAVLMLLGDAGDGVTPDPDVLLLRRAEDMGAHAGQVAFPGGAAEMTDSGPVGTALREAREETGLDPLGVRPVALLPELYVPVSAFAVTPVLAHWHRPTPVHAADPRETAAVARVRLSRLAEPANRFQVRREDAGWQGPAFAVDGLFVWGFTAGLLSVLLWLGGWEREWDTSDVRPLDVALREYGQHIR</sequence>
<dbReference type="GO" id="GO:0046872">
    <property type="term" value="F:metal ion binding"/>
    <property type="evidence" value="ECO:0007669"/>
    <property type="project" value="UniProtKB-KW"/>
</dbReference>
<dbReference type="RefSeq" id="WP_089301914.1">
    <property type="nucleotide sequence ID" value="NZ_FZNW01000012.1"/>
</dbReference>
<evidence type="ECO:0000313" key="10">
    <source>
        <dbReference type="EMBL" id="SNR62980.1"/>
    </source>
</evidence>
<evidence type="ECO:0000256" key="1">
    <source>
        <dbReference type="ARBA" id="ARBA00001936"/>
    </source>
</evidence>
<dbReference type="PANTHER" id="PTHR12992">
    <property type="entry name" value="NUDIX HYDROLASE"/>
    <property type="match status" value="1"/>
</dbReference>
<dbReference type="Gene3D" id="3.90.79.10">
    <property type="entry name" value="Nucleoside Triphosphate Pyrophosphohydrolase"/>
    <property type="match status" value="1"/>
</dbReference>
<dbReference type="OrthoDB" id="9802805at2"/>
<feature type="domain" description="Nudix hydrolase" evidence="9">
    <location>
        <begin position="52"/>
        <end position="191"/>
    </location>
</feature>
<dbReference type="Pfam" id="PF00293">
    <property type="entry name" value="NUDIX"/>
    <property type="match status" value="1"/>
</dbReference>
<keyword evidence="8" id="KW-0472">Membrane</keyword>
<comment type="cofactor">
    <cofactor evidence="1">
        <name>Mn(2+)</name>
        <dbReference type="ChEBI" id="CHEBI:29035"/>
    </cofactor>
</comment>
<keyword evidence="4" id="KW-0378">Hydrolase</keyword>
<evidence type="ECO:0000313" key="11">
    <source>
        <dbReference type="Proteomes" id="UP000198348"/>
    </source>
</evidence>
<evidence type="ECO:0000256" key="6">
    <source>
        <dbReference type="ARBA" id="ARBA00023211"/>
    </source>
</evidence>
<accession>A0A238XWC0</accession>
<evidence type="ECO:0000256" key="4">
    <source>
        <dbReference type="ARBA" id="ARBA00022801"/>
    </source>
</evidence>
<dbReference type="PROSITE" id="PS51462">
    <property type="entry name" value="NUDIX"/>
    <property type="match status" value="1"/>
</dbReference>
<comment type="cofactor">
    <cofactor evidence="2">
        <name>Mg(2+)</name>
        <dbReference type="ChEBI" id="CHEBI:18420"/>
    </cofactor>
</comment>
<keyword evidence="11" id="KW-1185">Reference proteome</keyword>
<organism evidence="10 11">
    <name type="scientific">Haloechinothrix alba</name>
    <dbReference type="NCBI Taxonomy" id="664784"/>
    <lineage>
        <taxon>Bacteria</taxon>
        <taxon>Bacillati</taxon>
        <taxon>Actinomycetota</taxon>
        <taxon>Actinomycetes</taxon>
        <taxon>Pseudonocardiales</taxon>
        <taxon>Pseudonocardiaceae</taxon>
        <taxon>Haloechinothrix</taxon>
    </lineage>
</organism>
<dbReference type="InterPro" id="IPR015797">
    <property type="entry name" value="NUDIX_hydrolase-like_dom_sf"/>
</dbReference>
<dbReference type="AlphaFoldDB" id="A0A238XWC0"/>
<evidence type="ECO:0000256" key="5">
    <source>
        <dbReference type="ARBA" id="ARBA00022842"/>
    </source>
</evidence>
<feature type="region of interest" description="Disordered" evidence="7">
    <location>
        <begin position="1"/>
        <end position="20"/>
    </location>
</feature>
<evidence type="ECO:0000259" key="9">
    <source>
        <dbReference type="PROSITE" id="PS51462"/>
    </source>
</evidence>
<dbReference type="GO" id="GO:0010945">
    <property type="term" value="F:coenzyme A diphosphatase activity"/>
    <property type="evidence" value="ECO:0007669"/>
    <property type="project" value="InterPro"/>
</dbReference>
<feature type="compositionally biased region" description="Polar residues" evidence="7">
    <location>
        <begin position="1"/>
        <end position="11"/>
    </location>
</feature>
<dbReference type="Proteomes" id="UP000198348">
    <property type="component" value="Unassembled WGS sequence"/>
</dbReference>
<keyword evidence="8" id="KW-1133">Transmembrane helix</keyword>
<evidence type="ECO:0000256" key="3">
    <source>
        <dbReference type="ARBA" id="ARBA00022723"/>
    </source>
</evidence>
<name>A0A238XWC0_9PSEU</name>
<keyword evidence="6" id="KW-0464">Manganese</keyword>
<evidence type="ECO:0000256" key="2">
    <source>
        <dbReference type="ARBA" id="ARBA00001946"/>
    </source>
</evidence>
<keyword evidence="3" id="KW-0479">Metal-binding</keyword>
<dbReference type="InterPro" id="IPR045121">
    <property type="entry name" value="CoAse"/>
</dbReference>
<keyword evidence="8" id="KW-0812">Transmembrane</keyword>
<reference evidence="10 11" key="1">
    <citation type="submission" date="2017-06" db="EMBL/GenBank/DDBJ databases">
        <authorList>
            <person name="Kim H.J."/>
            <person name="Triplett B.A."/>
        </authorList>
    </citation>
    <scope>NUCLEOTIDE SEQUENCE [LARGE SCALE GENOMIC DNA]</scope>
    <source>
        <strain evidence="10 11">DSM 45207</strain>
    </source>
</reference>
<dbReference type="PANTHER" id="PTHR12992:SF11">
    <property type="entry name" value="MITOCHONDRIAL COENZYME A DIPHOSPHATASE NUDT8"/>
    <property type="match status" value="1"/>
</dbReference>